<dbReference type="EMBL" id="CP062222">
    <property type="protein sequence ID" value="QTC89887.1"/>
    <property type="molecule type" value="Genomic_DNA"/>
</dbReference>
<dbReference type="InterPro" id="IPR036259">
    <property type="entry name" value="MFS_trans_sf"/>
</dbReference>
<dbReference type="PROSITE" id="PS50850">
    <property type="entry name" value="MFS"/>
    <property type="match status" value="1"/>
</dbReference>
<dbReference type="Gene3D" id="1.20.1250.20">
    <property type="entry name" value="MFS general substrate transporter like domains"/>
    <property type="match status" value="2"/>
</dbReference>
<feature type="transmembrane region" description="Helical" evidence="5">
    <location>
        <begin position="395"/>
        <end position="417"/>
    </location>
</feature>
<dbReference type="InterPro" id="IPR050382">
    <property type="entry name" value="MFS_Na/Anion_cotransporter"/>
</dbReference>
<dbReference type="RefSeq" id="WP_207868251.1">
    <property type="nucleotide sequence ID" value="NZ_CP062222.1"/>
</dbReference>
<keyword evidence="4 5" id="KW-0472">Membrane</keyword>
<feature type="transmembrane region" description="Helical" evidence="5">
    <location>
        <begin position="95"/>
        <end position="113"/>
    </location>
</feature>
<evidence type="ECO:0000256" key="4">
    <source>
        <dbReference type="ARBA" id="ARBA00023136"/>
    </source>
</evidence>
<dbReference type="GO" id="GO:0022857">
    <property type="term" value="F:transmembrane transporter activity"/>
    <property type="evidence" value="ECO:0007669"/>
    <property type="project" value="InterPro"/>
</dbReference>
<proteinExistence type="predicted"/>
<dbReference type="SUPFAM" id="SSF103473">
    <property type="entry name" value="MFS general substrate transporter"/>
    <property type="match status" value="1"/>
</dbReference>
<feature type="domain" description="Major facilitator superfamily (MFS) profile" evidence="6">
    <location>
        <begin position="26"/>
        <end position="422"/>
    </location>
</feature>
<feature type="transmembrane region" description="Helical" evidence="5">
    <location>
        <begin position="272"/>
        <end position="291"/>
    </location>
</feature>
<feature type="transmembrane region" description="Helical" evidence="5">
    <location>
        <begin position="303"/>
        <end position="325"/>
    </location>
</feature>
<dbReference type="InterPro" id="IPR011701">
    <property type="entry name" value="MFS"/>
</dbReference>
<sequence>MADSITEDGPQASTRFTKGSWKRWGLLALLAVGALIAFVDRVNISSALTVAPFKAQFQLSDLDRGLINSVFFWSYAVFQVPMGWAVDRYGVKRPYAICFAIWCVASACIGLMHALWGLILMRLIVGAAEAVVVPASYRWIRNNFHPNNSGAAVGFYMLGAKFGPAIGAPLAAWLILSFDWRLMFLITGIAGLIWLLPWMLLAKNDLPSKASEAKVQKKTVKMPLLKILASPLIWGTLIVNFCYNYFTFFCMTWMPAYLVEQRGLTLEKMGLYTFYSFMGIALVALASGWACDRLIQRYGRPVLFRKIFVVSGFVIACTVLLGALTDDVNTALFWNVVSLSGLGLTTANNLALCSLTLIPAPIVGRVKGVQNVATALAGGVAPLVTGWLLHATGSFVAPMALIFAFLVLGAVTVLTLLRPEWAPKVPEDA</sequence>
<evidence type="ECO:0000259" key="6">
    <source>
        <dbReference type="PROSITE" id="PS50850"/>
    </source>
</evidence>
<dbReference type="InterPro" id="IPR020846">
    <property type="entry name" value="MFS_dom"/>
</dbReference>
<comment type="subcellular location">
    <subcellularLocation>
        <location evidence="1">Membrane</location>
        <topology evidence="1">Multi-pass membrane protein</topology>
    </subcellularLocation>
</comment>
<dbReference type="CDD" id="cd17319">
    <property type="entry name" value="MFS_ExuT_GudP_like"/>
    <property type="match status" value="1"/>
</dbReference>
<dbReference type="PANTHER" id="PTHR11662:SF399">
    <property type="entry name" value="FI19708P1-RELATED"/>
    <property type="match status" value="1"/>
</dbReference>
<organism evidence="7 8">
    <name type="scientific">Brevundimonas goettingensis</name>
    <dbReference type="NCBI Taxonomy" id="2774190"/>
    <lineage>
        <taxon>Bacteria</taxon>
        <taxon>Pseudomonadati</taxon>
        <taxon>Pseudomonadota</taxon>
        <taxon>Alphaproteobacteria</taxon>
        <taxon>Caulobacterales</taxon>
        <taxon>Caulobacteraceae</taxon>
        <taxon>Brevundimonas</taxon>
    </lineage>
</organism>
<dbReference type="Proteomes" id="UP000663918">
    <property type="component" value="Chromosome"/>
</dbReference>
<feature type="transmembrane region" description="Helical" evidence="5">
    <location>
        <begin position="369"/>
        <end position="389"/>
    </location>
</feature>
<evidence type="ECO:0000256" key="5">
    <source>
        <dbReference type="SAM" id="Phobius"/>
    </source>
</evidence>
<dbReference type="AlphaFoldDB" id="A0A975C1K0"/>
<reference evidence="7" key="1">
    <citation type="submission" date="2020-09" db="EMBL/GenBank/DDBJ databases">
        <title>Brevundimonas sp. LVF2 isolated from a puddle in Goettingen, Germany.</title>
        <authorList>
            <person name="Friedrich I."/>
            <person name="Klassen A."/>
            <person name="Hannes N."/>
            <person name="Schneider D."/>
            <person name="Hertel R."/>
            <person name="Daniel R."/>
        </authorList>
    </citation>
    <scope>NUCLEOTIDE SEQUENCE</scope>
    <source>
        <strain evidence="7">LVF2</strain>
    </source>
</reference>
<feature type="transmembrane region" description="Helical" evidence="5">
    <location>
        <begin position="24"/>
        <end position="46"/>
    </location>
</feature>
<dbReference type="KEGG" id="bgoe:IFJ75_11315"/>
<evidence type="ECO:0000256" key="1">
    <source>
        <dbReference type="ARBA" id="ARBA00004141"/>
    </source>
</evidence>
<accession>A0A975C1K0</accession>
<feature type="transmembrane region" description="Helical" evidence="5">
    <location>
        <begin position="119"/>
        <end position="140"/>
    </location>
</feature>
<dbReference type="Pfam" id="PF07690">
    <property type="entry name" value="MFS_1"/>
    <property type="match status" value="1"/>
</dbReference>
<evidence type="ECO:0000313" key="8">
    <source>
        <dbReference type="Proteomes" id="UP000663918"/>
    </source>
</evidence>
<keyword evidence="2 5" id="KW-0812">Transmembrane</keyword>
<feature type="transmembrane region" description="Helical" evidence="5">
    <location>
        <begin position="331"/>
        <end position="357"/>
    </location>
</feature>
<evidence type="ECO:0000256" key="2">
    <source>
        <dbReference type="ARBA" id="ARBA00022692"/>
    </source>
</evidence>
<dbReference type="GO" id="GO:0016020">
    <property type="term" value="C:membrane"/>
    <property type="evidence" value="ECO:0007669"/>
    <property type="project" value="UniProtKB-SubCell"/>
</dbReference>
<evidence type="ECO:0000313" key="7">
    <source>
        <dbReference type="EMBL" id="QTC89887.1"/>
    </source>
</evidence>
<feature type="transmembrane region" description="Helical" evidence="5">
    <location>
        <begin position="66"/>
        <end position="86"/>
    </location>
</feature>
<keyword evidence="8" id="KW-1185">Reference proteome</keyword>
<gene>
    <name evidence="7" type="ORF">IFJ75_11315</name>
</gene>
<evidence type="ECO:0000256" key="3">
    <source>
        <dbReference type="ARBA" id="ARBA00022989"/>
    </source>
</evidence>
<feature type="transmembrane region" description="Helical" evidence="5">
    <location>
        <begin position="223"/>
        <end position="246"/>
    </location>
</feature>
<keyword evidence="3 5" id="KW-1133">Transmembrane helix</keyword>
<dbReference type="PANTHER" id="PTHR11662">
    <property type="entry name" value="SOLUTE CARRIER FAMILY 17"/>
    <property type="match status" value="1"/>
</dbReference>
<protein>
    <submittedName>
        <fullName evidence="7">MFS transporter</fullName>
    </submittedName>
</protein>
<feature type="transmembrane region" description="Helical" evidence="5">
    <location>
        <begin position="152"/>
        <end position="176"/>
    </location>
</feature>
<feature type="transmembrane region" description="Helical" evidence="5">
    <location>
        <begin position="182"/>
        <end position="202"/>
    </location>
</feature>
<name>A0A975C1K0_9CAUL</name>